<dbReference type="RefSeq" id="WP_344628988.1">
    <property type="nucleotide sequence ID" value="NZ_BAAATJ010000001.1"/>
</dbReference>
<evidence type="ECO:0000313" key="3">
    <source>
        <dbReference type="Proteomes" id="UP001500058"/>
    </source>
</evidence>
<dbReference type="Pfam" id="PF04149">
    <property type="entry name" value="DUF397"/>
    <property type="match status" value="1"/>
</dbReference>
<comment type="caution">
    <text evidence="2">The sequence shown here is derived from an EMBL/GenBank/DDBJ whole genome shotgun (WGS) entry which is preliminary data.</text>
</comment>
<dbReference type="InterPro" id="IPR007278">
    <property type="entry name" value="DUF397"/>
</dbReference>
<accession>A0ABN3HNQ6</accession>
<evidence type="ECO:0000313" key="2">
    <source>
        <dbReference type="EMBL" id="GAA2384684.1"/>
    </source>
</evidence>
<dbReference type="EMBL" id="BAAATJ010000001">
    <property type="protein sequence ID" value="GAA2384684.1"/>
    <property type="molecule type" value="Genomic_DNA"/>
</dbReference>
<reference evidence="2 3" key="1">
    <citation type="journal article" date="2019" name="Int. J. Syst. Evol. Microbiol.">
        <title>The Global Catalogue of Microorganisms (GCM) 10K type strain sequencing project: providing services to taxonomists for standard genome sequencing and annotation.</title>
        <authorList>
            <consortium name="The Broad Institute Genomics Platform"/>
            <consortium name="The Broad Institute Genome Sequencing Center for Infectious Disease"/>
            <person name="Wu L."/>
            <person name="Ma J."/>
        </authorList>
    </citation>
    <scope>NUCLEOTIDE SEQUENCE [LARGE SCALE GENOMIC DNA]</scope>
    <source>
        <strain evidence="2 3">JCM 6921</strain>
    </source>
</reference>
<dbReference type="Proteomes" id="UP001500058">
    <property type="component" value="Unassembled WGS sequence"/>
</dbReference>
<name>A0ABN3HNQ6_9ACTN</name>
<gene>
    <name evidence="2" type="ORF">GCM10010420_03730</name>
</gene>
<organism evidence="2 3">
    <name type="scientific">Streptomyces glaucosporus</name>
    <dbReference type="NCBI Taxonomy" id="284044"/>
    <lineage>
        <taxon>Bacteria</taxon>
        <taxon>Bacillati</taxon>
        <taxon>Actinomycetota</taxon>
        <taxon>Actinomycetes</taxon>
        <taxon>Kitasatosporales</taxon>
        <taxon>Streptomycetaceae</taxon>
        <taxon>Streptomyces</taxon>
    </lineage>
</organism>
<feature type="domain" description="DUF397" evidence="1">
    <location>
        <begin position="5"/>
        <end position="57"/>
    </location>
</feature>
<sequence>MSRGDWQKSSFCGQGGGNNCIEVRSDAGAVMVRESERPEQVLTVAPDALRALIRGAKAGEFDHLTR</sequence>
<keyword evidence="3" id="KW-1185">Reference proteome</keyword>
<evidence type="ECO:0000259" key="1">
    <source>
        <dbReference type="Pfam" id="PF04149"/>
    </source>
</evidence>
<protein>
    <recommendedName>
        <fullName evidence="1">DUF397 domain-containing protein</fullName>
    </recommendedName>
</protein>
<proteinExistence type="predicted"/>